<accession>A0AAD7ZGP8</accession>
<sequence>NSSNYHTVCNILMSSKRTYITSTLYILAMVSFFILSEYAKSMSVVSDNVIEMTKQLVTNNPNINKYQFQRFDRLNRLTFLGGRSNYYEHHKYLPYRSNNYSEQL</sequence>
<organism evidence="2 3">
    <name type="scientific">Diploptera punctata</name>
    <name type="common">Pacific beetle cockroach</name>
    <dbReference type="NCBI Taxonomy" id="6984"/>
    <lineage>
        <taxon>Eukaryota</taxon>
        <taxon>Metazoa</taxon>
        <taxon>Ecdysozoa</taxon>
        <taxon>Arthropoda</taxon>
        <taxon>Hexapoda</taxon>
        <taxon>Insecta</taxon>
        <taxon>Pterygota</taxon>
        <taxon>Neoptera</taxon>
        <taxon>Polyneoptera</taxon>
        <taxon>Dictyoptera</taxon>
        <taxon>Blattodea</taxon>
        <taxon>Blaberoidea</taxon>
        <taxon>Blaberidae</taxon>
        <taxon>Diplopterinae</taxon>
        <taxon>Diploptera</taxon>
    </lineage>
</organism>
<proteinExistence type="predicted"/>
<evidence type="ECO:0000313" key="3">
    <source>
        <dbReference type="Proteomes" id="UP001233999"/>
    </source>
</evidence>
<keyword evidence="1" id="KW-0812">Transmembrane</keyword>
<reference evidence="2" key="2">
    <citation type="submission" date="2023-05" db="EMBL/GenBank/DDBJ databases">
        <authorList>
            <person name="Fouks B."/>
        </authorList>
    </citation>
    <scope>NUCLEOTIDE SEQUENCE</scope>
    <source>
        <strain evidence="2">Stay&amp;Tobe</strain>
        <tissue evidence="2">Testes</tissue>
    </source>
</reference>
<dbReference type="Proteomes" id="UP001233999">
    <property type="component" value="Unassembled WGS sequence"/>
</dbReference>
<feature type="transmembrane region" description="Helical" evidence="1">
    <location>
        <begin position="20"/>
        <end position="39"/>
    </location>
</feature>
<feature type="non-terminal residue" evidence="2">
    <location>
        <position position="1"/>
    </location>
</feature>
<keyword evidence="3" id="KW-1185">Reference proteome</keyword>
<reference evidence="2" key="1">
    <citation type="journal article" date="2023" name="IScience">
        <title>Live-bearing cockroach genome reveals convergent evolutionary mechanisms linked to viviparity in insects and beyond.</title>
        <authorList>
            <person name="Fouks B."/>
            <person name="Harrison M.C."/>
            <person name="Mikhailova A.A."/>
            <person name="Marchal E."/>
            <person name="English S."/>
            <person name="Carruthers M."/>
            <person name="Jennings E.C."/>
            <person name="Chiamaka E.L."/>
            <person name="Frigard R.A."/>
            <person name="Pippel M."/>
            <person name="Attardo G.M."/>
            <person name="Benoit J.B."/>
            <person name="Bornberg-Bauer E."/>
            <person name="Tobe S.S."/>
        </authorList>
    </citation>
    <scope>NUCLEOTIDE SEQUENCE</scope>
    <source>
        <strain evidence="2">Stay&amp;Tobe</strain>
    </source>
</reference>
<evidence type="ECO:0000256" key="1">
    <source>
        <dbReference type="SAM" id="Phobius"/>
    </source>
</evidence>
<dbReference type="AlphaFoldDB" id="A0AAD7ZGP8"/>
<feature type="non-terminal residue" evidence="2">
    <location>
        <position position="104"/>
    </location>
</feature>
<comment type="caution">
    <text evidence="2">The sequence shown here is derived from an EMBL/GenBank/DDBJ whole genome shotgun (WGS) entry which is preliminary data.</text>
</comment>
<name>A0AAD7ZGP8_DIPPU</name>
<dbReference type="EMBL" id="JASPKZ010008345">
    <property type="protein sequence ID" value="KAJ9580340.1"/>
    <property type="molecule type" value="Genomic_DNA"/>
</dbReference>
<keyword evidence="1" id="KW-0472">Membrane</keyword>
<protein>
    <submittedName>
        <fullName evidence="2">Uncharacterized protein</fullName>
    </submittedName>
</protein>
<evidence type="ECO:0000313" key="2">
    <source>
        <dbReference type="EMBL" id="KAJ9580340.1"/>
    </source>
</evidence>
<keyword evidence="1" id="KW-1133">Transmembrane helix</keyword>
<gene>
    <name evidence="2" type="ORF">L9F63_003975</name>
</gene>